<protein>
    <recommendedName>
        <fullName evidence="3">Transcription factor domain-containing protein</fullName>
    </recommendedName>
</protein>
<dbReference type="AlphaFoldDB" id="A0A6A6R862"/>
<organism evidence="1 2">
    <name type="scientific">Lophium mytilinum</name>
    <dbReference type="NCBI Taxonomy" id="390894"/>
    <lineage>
        <taxon>Eukaryota</taxon>
        <taxon>Fungi</taxon>
        <taxon>Dikarya</taxon>
        <taxon>Ascomycota</taxon>
        <taxon>Pezizomycotina</taxon>
        <taxon>Dothideomycetes</taxon>
        <taxon>Pleosporomycetidae</taxon>
        <taxon>Mytilinidiales</taxon>
        <taxon>Mytilinidiaceae</taxon>
        <taxon>Lophium</taxon>
    </lineage>
</organism>
<dbReference type="Proteomes" id="UP000799750">
    <property type="component" value="Unassembled WGS sequence"/>
</dbReference>
<dbReference type="OrthoDB" id="4314040at2759"/>
<name>A0A6A6R862_9PEZI</name>
<evidence type="ECO:0000313" key="1">
    <source>
        <dbReference type="EMBL" id="KAF2500928.1"/>
    </source>
</evidence>
<gene>
    <name evidence="1" type="ORF">BU16DRAFT_440848</name>
</gene>
<reference evidence="1" key="1">
    <citation type="journal article" date="2020" name="Stud. Mycol.">
        <title>101 Dothideomycetes genomes: a test case for predicting lifestyles and emergence of pathogens.</title>
        <authorList>
            <person name="Haridas S."/>
            <person name="Albert R."/>
            <person name="Binder M."/>
            <person name="Bloem J."/>
            <person name="Labutti K."/>
            <person name="Salamov A."/>
            <person name="Andreopoulos B."/>
            <person name="Baker S."/>
            <person name="Barry K."/>
            <person name="Bills G."/>
            <person name="Bluhm B."/>
            <person name="Cannon C."/>
            <person name="Castanera R."/>
            <person name="Culley D."/>
            <person name="Daum C."/>
            <person name="Ezra D."/>
            <person name="Gonzalez J."/>
            <person name="Henrissat B."/>
            <person name="Kuo A."/>
            <person name="Liang C."/>
            <person name="Lipzen A."/>
            <person name="Lutzoni F."/>
            <person name="Magnuson J."/>
            <person name="Mondo S."/>
            <person name="Nolan M."/>
            <person name="Ohm R."/>
            <person name="Pangilinan J."/>
            <person name="Park H.-J."/>
            <person name="Ramirez L."/>
            <person name="Alfaro M."/>
            <person name="Sun H."/>
            <person name="Tritt A."/>
            <person name="Yoshinaga Y."/>
            <person name="Zwiers L.-H."/>
            <person name="Turgeon B."/>
            <person name="Goodwin S."/>
            <person name="Spatafora J."/>
            <person name="Crous P."/>
            <person name="Grigoriev I."/>
        </authorList>
    </citation>
    <scope>NUCLEOTIDE SEQUENCE</scope>
    <source>
        <strain evidence="1">CBS 269.34</strain>
    </source>
</reference>
<keyword evidence="2" id="KW-1185">Reference proteome</keyword>
<feature type="non-terminal residue" evidence="1">
    <location>
        <position position="1"/>
    </location>
</feature>
<evidence type="ECO:0000313" key="2">
    <source>
        <dbReference type="Proteomes" id="UP000799750"/>
    </source>
</evidence>
<evidence type="ECO:0008006" key="3">
    <source>
        <dbReference type="Google" id="ProtNLM"/>
    </source>
</evidence>
<proteinExistence type="predicted"/>
<accession>A0A6A6R862</accession>
<dbReference type="EMBL" id="MU004182">
    <property type="protein sequence ID" value="KAF2500928.1"/>
    <property type="molecule type" value="Genomic_DNA"/>
</dbReference>
<sequence>SITNPKARLGPWFQRFAEPHGPARLSTSDVVSMSQTLKPHSLAKIADYIRNPRPNRFGIDVAYRDIRIDIPRIKQRLAEIESLDSPEEVPQNLLSLDYLKMLFRYQVAYGMMIQFATILSYILRAFNPPNAQLNELHETSLFFADELVSLARKTAPFRPLGASFIVQALCAAWAATEDSARQAEIEVVLKDYETDLPNANYV</sequence>
<feature type="non-terminal residue" evidence="1">
    <location>
        <position position="202"/>
    </location>
</feature>